<accession>A0AA35PUY4</accession>
<dbReference type="Proteomes" id="UP001178461">
    <property type="component" value="Chromosome 18"/>
</dbReference>
<organism evidence="2 3">
    <name type="scientific">Podarcis lilfordi</name>
    <name type="common">Lilford's wall lizard</name>
    <dbReference type="NCBI Taxonomy" id="74358"/>
    <lineage>
        <taxon>Eukaryota</taxon>
        <taxon>Metazoa</taxon>
        <taxon>Chordata</taxon>
        <taxon>Craniata</taxon>
        <taxon>Vertebrata</taxon>
        <taxon>Euteleostomi</taxon>
        <taxon>Lepidosauria</taxon>
        <taxon>Squamata</taxon>
        <taxon>Bifurcata</taxon>
        <taxon>Unidentata</taxon>
        <taxon>Episquamata</taxon>
        <taxon>Laterata</taxon>
        <taxon>Lacertibaenia</taxon>
        <taxon>Lacertidae</taxon>
        <taxon>Podarcis</taxon>
    </lineage>
</organism>
<dbReference type="AlphaFoldDB" id="A0AA35PUY4"/>
<sequence length="74" mass="7442">MEPGCPHGGVQGGAVNKISEEKAQPGSRRIPGGPGAETTASRLTGYDICTAVAAAETPSPQISIDPAPGSLEIW</sequence>
<evidence type="ECO:0000256" key="1">
    <source>
        <dbReference type="SAM" id="MobiDB-lite"/>
    </source>
</evidence>
<name>A0AA35PUY4_9SAUR</name>
<dbReference type="EMBL" id="OX395144">
    <property type="protein sequence ID" value="CAI5798908.1"/>
    <property type="molecule type" value="Genomic_DNA"/>
</dbReference>
<reference evidence="2" key="1">
    <citation type="submission" date="2022-12" db="EMBL/GenBank/DDBJ databases">
        <authorList>
            <person name="Alioto T."/>
            <person name="Alioto T."/>
            <person name="Gomez Garrido J."/>
        </authorList>
    </citation>
    <scope>NUCLEOTIDE SEQUENCE</scope>
</reference>
<gene>
    <name evidence="2" type="ORF">PODLI_1B015756</name>
</gene>
<feature type="region of interest" description="Disordered" evidence="1">
    <location>
        <begin position="1"/>
        <end position="40"/>
    </location>
</feature>
<evidence type="ECO:0000313" key="3">
    <source>
        <dbReference type="Proteomes" id="UP001178461"/>
    </source>
</evidence>
<protein>
    <submittedName>
        <fullName evidence="2">Uncharacterized protein</fullName>
    </submittedName>
</protein>
<evidence type="ECO:0000313" key="2">
    <source>
        <dbReference type="EMBL" id="CAI5798908.1"/>
    </source>
</evidence>
<feature type="compositionally biased region" description="Gly residues" evidence="1">
    <location>
        <begin position="1"/>
        <end position="12"/>
    </location>
</feature>
<keyword evidence="3" id="KW-1185">Reference proteome</keyword>
<proteinExistence type="predicted"/>